<keyword evidence="9 10" id="KW-0486">Methionine biosynthesis</keyword>
<feature type="binding site" evidence="10">
    <location>
        <position position="600"/>
    </location>
    <ligand>
        <name>L-homocysteine</name>
        <dbReference type="ChEBI" id="CHEBI:58199"/>
    </ligand>
</feature>
<dbReference type="RefSeq" id="WP_204819067.1">
    <property type="nucleotide sequence ID" value="NZ_JANHOF010000018.1"/>
</dbReference>
<dbReference type="InterPro" id="IPR038071">
    <property type="entry name" value="UROD/MetE-like_sf"/>
</dbReference>
<feature type="binding site" evidence="10">
    <location>
        <begin position="516"/>
        <end position="517"/>
    </location>
    <ligand>
        <name>5-methyltetrahydropteroyltri-L-glutamate</name>
        <dbReference type="ChEBI" id="CHEBI:58207"/>
    </ligand>
</feature>
<name>A0ABV6JBN0_9BACL</name>
<keyword evidence="4 10" id="KW-0489">Methyltransferase</keyword>
<dbReference type="EC" id="2.1.1.14" evidence="10"/>
<feature type="binding site" evidence="10">
    <location>
        <position position="606"/>
    </location>
    <ligand>
        <name>5-methyltetrahydropteroyltri-L-glutamate</name>
        <dbReference type="ChEBI" id="CHEBI:58207"/>
    </ligand>
</feature>
<feature type="binding site" evidence="10">
    <location>
        <position position="485"/>
    </location>
    <ligand>
        <name>L-methionine</name>
        <dbReference type="ChEBI" id="CHEBI:57844"/>
    </ligand>
</feature>
<feature type="domain" description="Cobalamin-independent methionine synthase MetE C-terminal/archaeal" evidence="11">
    <location>
        <begin position="427"/>
        <end position="750"/>
    </location>
</feature>
<dbReference type="Gene3D" id="3.20.20.210">
    <property type="match status" value="2"/>
</dbReference>
<feature type="active site" description="Proton donor" evidence="10">
    <location>
        <position position="696"/>
    </location>
</feature>
<sequence>MKTSLIGYPRVGSLRELKFASEKYFKNEITIDELHRTGADLRANHWRRQQENGIDFIPSNDFSFYDGLLDTACLFNIIPDRYQALELNPLETYFALARGYQGAQGDVKALAMKKWFNTNYHYMVPEVDDSTTIRLAGTKLFDEFLEAKQHNITTKPVLIGAFTLLKLAKYTGVKQADDFVHETAEAYAAVLKRLSELGAEWVQLDEPKLVTDLSKDDLVLFSKLYSRILSSKGNVKVLVQTYFGDVRDCYQELQTLPFDGIGIDFVEGKQSLELVRQHGFSDDKVLFAGVINGKNIWRNKYKNTLALLQELNGQAKQLVISSSCSLLHVPYSLQHETTLSDENKRYFAFAEEKLREFAEIKAILAHANPNSTELYIQNEKLFDGTRFEGNETVQARTVTLTDADFTRLPAFAEREAIQNAKFKLPALPTTTIGSFPQTADVRANRFAFKKGDITEEQYKQFNFDKIAESIALQEEIGLDVLVHGEYERNDMVEYFGESLDGFIFTKNAWVQSYGTRCVKPPIVWGDISRSRPMTVEYSAYAKSLTNKPVKGMLTGPVTILNWSFPREDISLKDSALQIALAIRDEVLDLEANHIEIIQIDEAALREKLPLRQSDWQSEYLSWAIPAFRLVHSGVQADTQIHTHMCYSQFSDIIRDIDAMDADVITFEASRSDLAIIDAINACGFQTEVGPGVYDIHSPRIPSVDELKQGLLRMLDKIDVAKLWVNPDCGLKTRGVTETWESLRHLVQAAKEIRATLQ</sequence>
<evidence type="ECO:0000256" key="6">
    <source>
        <dbReference type="ARBA" id="ARBA00022679"/>
    </source>
</evidence>
<evidence type="ECO:0000256" key="9">
    <source>
        <dbReference type="ARBA" id="ARBA00023167"/>
    </source>
</evidence>
<feature type="binding site" evidence="10">
    <location>
        <begin position="432"/>
        <end position="434"/>
    </location>
    <ligand>
        <name>L-methionine</name>
        <dbReference type="ChEBI" id="CHEBI:57844"/>
    </ligand>
</feature>
<keyword evidence="14" id="KW-1185">Reference proteome</keyword>
<feature type="binding site" evidence="10">
    <location>
        <begin position="15"/>
        <end position="18"/>
    </location>
    <ligand>
        <name>5-methyltetrahydropteroyltri-L-glutamate</name>
        <dbReference type="ChEBI" id="CHEBI:58207"/>
    </ligand>
</feature>
<dbReference type="InterPro" id="IPR013215">
    <property type="entry name" value="Cbl-indep_Met_Synth_N"/>
</dbReference>
<dbReference type="InterPro" id="IPR002629">
    <property type="entry name" value="Met_Synth_C/arc"/>
</dbReference>
<feature type="binding site" evidence="10">
    <location>
        <position position="600"/>
    </location>
    <ligand>
        <name>L-methionine</name>
        <dbReference type="ChEBI" id="CHEBI:57844"/>
    </ligand>
</feature>
<feature type="domain" description="Cobalamin-independent methionine synthase MetE N-terminal" evidence="12">
    <location>
        <begin position="3"/>
        <end position="314"/>
    </location>
</feature>
<comment type="pathway">
    <text evidence="2 10">Amino-acid biosynthesis; L-methionine biosynthesis via de novo pathway; L-methionine from L-homocysteine (MetE route): step 1/1.</text>
</comment>
<dbReference type="Pfam" id="PF08267">
    <property type="entry name" value="Meth_synt_1"/>
    <property type="match status" value="1"/>
</dbReference>
<dbReference type="CDD" id="cd03312">
    <property type="entry name" value="CIMS_N_terminal_like"/>
    <property type="match status" value="1"/>
</dbReference>
<keyword evidence="5 10" id="KW-0028">Amino-acid biosynthesis</keyword>
<dbReference type="PANTHER" id="PTHR30519">
    <property type="entry name" value="5-METHYLTETRAHYDROPTEROYLTRIGLUTAMATE--HOMOCYSTEINE METHYLTRANSFERASE"/>
    <property type="match status" value="1"/>
</dbReference>
<keyword evidence="7 10" id="KW-0479">Metal-binding</keyword>
<dbReference type="CDD" id="cd03311">
    <property type="entry name" value="CIMS_C_terminal_like"/>
    <property type="match status" value="1"/>
</dbReference>
<feature type="binding site" evidence="10">
    <location>
        <position position="728"/>
    </location>
    <ligand>
        <name>Zn(2+)</name>
        <dbReference type="ChEBI" id="CHEBI:29105"/>
        <note>catalytic</note>
    </ligand>
</feature>
<feature type="binding site" evidence="10">
    <location>
        <position position="667"/>
    </location>
    <ligand>
        <name>Zn(2+)</name>
        <dbReference type="ChEBI" id="CHEBI:29105"/>
        <note>catalytic</note>
    </ligand>
</feature>
<dbReference type="Pfam" id="PF01717">
    <property type="entry name" value="Meth_synt_2"/>
    <property type="match status" value="1"/>
</dbReference>
<protein>
    <recommendedName>
        <fullName evidence="10">5-methyltetrahydropteroyltriglutamate--homocysteine methyltransferase</fullName>
        <ecNumber evidence="10">2.1.1.14</ecNumber>
    </recommendedName>
    <alternativeName>
        <fullName evidence="10">Cobalamin-independent methionine synthase</fullName>
    </alternativeName>
    <alternativeName>
        <fullName evidence="10">Methionine synthase, vitamin-B12 independent isozyme</fullName>
    </alternativeName>
</protein>
<organism evidence="13 14">
    <name type="scientific">Paenibacillus mendelii</name>
    <dbReference type="NCBI Taxonomy" id="206163"/>
    <lineage>
        <taxon>Bacteria</taxon>
        <taxon>Bacillati</taxon>
        <taxon>Bacillota</taxon>
        <taxon>Bacilli</taxon>
        <taxon>Bacillales</taxon>
        <taxon>Paenibacillaceae</taxon>
        <taxon>Paenibacillus</taxon>
    </lineage>
</organism>
<evidence type="ECO:0000259" key="11">
    <source>
        <dbReference type="Pfam" id="PF01717"/>
    </source>
</evidence>
<comment type="function">
    <text evidence="1 10">Catalyzes the transfer of a methyl group from 5-methyltetrahydrofolate to homocysteine resulting in methionine formation.</text>
</comment>
<reference evidence="13 14" key="1">
    <citation type="submission" date="2024-09" db="EMBL/GenBank/DDBJ databases">
        <authorList>
            <person name="Sun Q."/>
            <person name="Mori K."/>
        </authorList>
    </citation>
    <scope>NUCLEOTIDE SEQUENCE [LARGE SCALE GENOMIC DNA]</scope>
    <source>
        <strain evidence="13 14">CCM 4839</strain>
    </source>
</reference>
<dbReference type="NCBIfam" id="NF003556">
    <property type="entry name" value="PRK05222.1"/>
    <property type="match status" value="1"/>
</dbReference>
<feature type="binding site" evidence="10">
    <location>
        <position position="562"/>
    </location>
    <ligand>
        <name>5-methyltetrahydropteroyltri-L-glutamate</name>
        <dbReference type="ChEBI" id="CHEBI:58207"/>
    </ligand>
</feature>
<dbReference type="GO" id="GO:0032259">
    <property type="term" value="P:methylation"/>
    <property type="evidence" value="ECO:0007669"/>
    <property type="project" value="UniProtKB-KW"/>
</dbReference>
<evidence type="ECO:0000259" key="12">
    <source>
        <dbReference type="Pfam" id="PF08267"/>
    </source>
</evidence>
<evidence type="ECO:0000313" key="14">
    <source>
        <dbReference type="Proteomes" id="UP001589818"/>
    </source>
</evidence>
<comment type="caution">
    <text evidence="13">The sequence shown here is derived from an EMBL/GenBank/DDBJ whole genome shotgun (WGS) entry which is preliminary data.</text>
</comment>
<feature type="binding site" evidence="10">
    <location>
        <position position="114"/>
    </location>
    <ligand>
        <name>5-methyltetrahydropteroyltri-L-glutamate</name>
        <dbReference type="ChEBI" id="CHEBI:58207"/>
    </ligand>
</feature>
<dbReference type="HAMAP" id="MF_00172">
    <property type="entry name" value="Meth_synth"/>
    <property type="match status" value="1"/>
</dbReference>
<keyword evidence="6 10" id="KW-0808">Transferase</keyword>
<evidence type="ECO:0000256" key="2">
    <source>
        <dbReference type="ARBA" id="ARBA00004681"/>
    </source>
</evidence>
<evidence type="ECO:0000256" key="3">
    <source>
        <dbReference type="ARBA" id="ARBA00009553"/>
    </source>
</evidence>
<dbReference type="Proteomes" id="UP001589818">
    <property type="component" value="Unassembled WGS sequence"/>
</dbReference>
<evidence type="ECO:0000313" key="13">
    <source>
        <dbReference type="EMBL" id="MFC0392932.1"/>
    </source>
</evidence>
<comment type="similarity">
    <text evidence="3 10">Belongs to the vitamin-B12 independent methionine synthase family.</text>
</comment>
<feature type="binding site" evidence="10">
    <location>
        <begin position="432"/>
        <end position="434"/>
    </location>
    <ligand>
        <name>L-homocysteine</name>
        <dbReference type="ChEBI" id="CHEBI:58199"/>
    </ligand>
</feature>
<dbReference type="EMBL" id="JBHLVF010000028">
    <property type="protein sequence ID" value="MFC0392932.1"/>
    <property type="molecule type" value="Genomic_DNA"/>
</dbReference>
<dbReference type="NCBIfam" id="TIGR01371">
    <property type="entry name" value="met_syn_B12ind"/>
    <property type="match status" value="1"/>
</dbReference>
<feature type="binding site" evidence="10">
    <location>
        <position position="645"/>
    </location>
    <ligand>
        <name>Zn(2+)</name>
        <dbReference type="ChEBI" id="CHEBI:29105"/>
        <note>catalytic</note>
    </ligand>
</feature>
<gene>
    <name evidence="10 13" type="primary">metE</name>
    <name evidence="13" type="ORF">ACFFJ8_16310</name>
</gene>
<evidence type="ECO:0000256" key="5">
    <source>
        <dbReference type="ARBA" id="ARBA00022605"/>
    </source>
</evidence>
<proteinExistence type="inferred from homology"/>
<keyword evidence="10" id="KW-0677">Repeat</keyword>
<evidence type="ECO:0000256" key="4">
    <source>
        <dbReference type="ARBA" id="ARBA00022603"/>
    </source>
</evidence>
<evidence type="ECO:0000256" key="7">
    <source>
        <dbReference type="ARBA" id="ARBA00022723"/>
    </source>
</evidence>
<evidence type="ECO:0000256" key="10">
    <source>
        <dbReference type="HAMAP-Rule" id="MF_00172"/>
    </source>
</evidence>
<feature type="binding site" evidence="10">
    <location>
        <position position="643"/>
    </location>
    <ligand>
        <name>Zn(2+)</name>
        <dbReference type="ChEBI" id="CHEBI:29105"/>
        <note>catalytic</note>
    </ligand>
</feature>
<accession>A0ABV6JBN0</accession>
<dbReference type="InterPro" id="IPR006276">
    <property type="entry name" value="Cobalamin-indep_Met_synthase"/>
</dbReference>
<keyword evidence="8 10" id="KW-0862">Zinc</keyword>
<dbReference type="GO" id="GO:0003871">
    <property type="term" value="F:5-methyltetrahydropteroyltriglutamate-homocysteine S-methyltransferase activity"/>
    <property type="evidence" value="ECO:0007669"/>
    <property type="project" value="UniProtKB-EC"/>
</dbReference>
<evidence type="ECO:0000256" key="1">
    <source>
        <dbReference type="ARBA" id="ARBA00002777"/>
    </source>
</evidence>
<dbReference type="SUPFAM" id="SSF51726">
    <property type="entry name" value="UROD/MetE-like"/>
    <property type="match status" value="2"/>
</dbReference>
<comment type="cofactor">
    <cofactor evidence="10">
        <name>Zn(2+)</name>
        <dbReference type="ChEBI" id="CHEBI:29105"/>
    </cofactor>
    <text evidence="10">Binds 1 zinc ion per subunit.</text>
</comment>
<comment type="catalytic activity">
    <reaction evidence="10">
        <text>5-methyltetrahydropteroyltri-L-glutamate + L-homocysteine = tetrahydropteroyltri-L-glutamate + L-methionine</text>
        <dbReference type="Rhea" id="RHEA:21196"/>
        <dbReference type="ChEBI" id="CHEBI:57844"/>
        <dbReference type="ChEBI" id="CHEBI:58140"/>
        <dbReference type="ChEBI" id="CHEBI:58199"/>
        <dbReference type="ChEBI" id="CHEBI:58207"/>
        <dbReference type="EC" id="2.1.1.14"/>
    </reaction>
</comment>
<dbReference type="PIRSF" id="PIRSF000382">
    <property type="entry name" value="MeTrfase_B12_ind"/>
    <property type="match status" value="1"/>
</dbReference>
<feature type="binding site" evidence="10">
    <location>
        <position position="485"/>
    </location>
    <ligand>
        <name>L-homocysteine</name>
        <dbReference type="ChEBI" id="CHEBI:58199"/>
    </ligand>
</feature>
<evidence type="ECO:0000256" key="8">
    <source>
        <dbReference type="ARBA" id="ARBA00022833"/>
    </source>
</evidence>